<dbReference type="Gene3D" id="3.40.630.30">
    <property type="match status" value="1"/>
</dbReference>
<name>A0A1G8IS78_9SPHI</name>
<evidence type="ECO:0000256" key="1">
    <source>
        <dbReference type="ARBA" id="ARBA00022679"/>
    </source>
</evidence>
<reference evidence="5" key="1">
    <citation type="submission" date="2016-10" db="EMBL/GenBank/DDBJ databases">
        <authorList>
            <person name="Varghese N."/>
            <person name="Submissions S."/>
        </authorList>
    </citation>
    <scope>NUCLEOTIDE SEQUENCE [LARGE SCALE GENOMIC DNA]</scope>
    <source>
        <strain evidence="5">Gh-67</strain>
    </source>
</reference>
<organism evidence="4 5">
    <name type="scientific">Mucilaginibacter gossypii</name>
    <dbReference type="NCBI Taxonomy" id="551996"/>
    <lineage>
        <taxon>Bacteria</taxon>
        <taxon>Pseudomonadati</taxon>
        <taxon>Bacteroidota</taxon>
        <taxon>Sphingobacteriia</taxon>
        <taxon>Sphingobacteriales</taxon>
        <taxon>Sphingobacteriaceae</taxon>
        <taxon>Mucilaginibacter</taxon>
    </lineage>
</organism>
<evidence type="ECO:0000259" key="3">
    <source>
        <dbReference type="PROSITE" id="PS51186"/>
    </source>
</evidence>
<dbReference type="RefSeq" id="WP_091173891.1">
    <property type="nucleotide sequence ID" value="NZ_CP071878.2"/>
</dbReference>
<sequence>MNRIVTALKSTNVLIHPINKADRDKLREIYLLCRIQAFHWMDSNLFTLNDFDAHTHDEDIWVATCDNETVGFMAVWPPDAFVHHLYVHVAYRGKGIGKALLALAAQNYPSPLRLKCLVKNEAAFQFYQALGWEIMEEGSDALGDYFLMKNE</sequence>
<keyword evidence="1 4" id="KW-0808">Transferase</keyword>
<feature type="domain" description="N-acetyltransferase" evidence="3">
    <location>
        <begin position="13"/>
        <end position="151"/>
    </location>
</feature>
<evidence type="ECO:0000256" key="2">
    <source>
        <dbReference type="ARBA" id="ARBA00023315"/>
    </source>
</evidence>
<keyword evidence="2" id="KW-0012">Acyltransferase</keyword>
<keyword evidence="5" id="KW-1185">Reference proteome</keyword>
<evidence type="ECO:0000313" key="4">
    <source>
        <dbReference type="EMBL" id="SDI21320.1"/>
    </source>
</evidence>
<dbReference type="Proteomes" id="UP000199705">
    <property type="component" value="Unassembled WGS sequence"/>
</dbReference>
<evidence type="ECO:0000313" key="5">
    <source>
        <dbReference type="Proteomes" id="UP000199705"/>
    </source>
</evidence>
<dbReference type="AlphaFoldDB" id="A0A1G8IS78"/>
<dbReference type="InterPro" id="IPR000182">
    <property type="entry name" value="GNAT_dom"/>
</dbReference>
<protein>
    <submittedName>
        <fullName evidence="4">Acetyltransferase (GNAT) domain-containing protein</fullName>
    </submittedName>
</protein>
<gene>
    <name evidence="4" type="ORF">SAMN05192573_11779</name>
</gene>
<dbReference type="SUPFAM" id="SSF55729">
    <property type="entry name" value="Acyl-CoA N-acyltransferases (Nat)"/>
    <property type="match status" value="1"/>
</dbReference>
<dbReference type="Pfam" id="PF13508">
    <property type="entry name" value="Acetyltransf_7"/>
    <property type="match status" value="1"/>
</dbReference>
<dbReference type="InterPro" id="IPR050832">
    <property type="entry name" value="Bact_Acetyltransf"/>
</dbReference>
<dbReference type="GO" id="GO:0016747">
    <property type="term" value="F:acyltransferase activity, transferring groups other than amino-acyl groups"/>
    <property type="evidence" value="ECO:0007669"/>
    <property type="project" value="InterPro"/>
</dbReference>
<proteinExistence type="predicted"/>
<dbReference type="CDD" id="cd04301">
    <property type="entry name" value="NAT_SF"/>
    <property type="match status" value="1"/>
</dbReference>
<dbReference type="PROSITE" id="PS51186">
    <property type="entry name" value="GNAT"/>
    <property type="match status" value="1"/>
</dbReference>
<accession>A0A1G8IS78</accession>
<dbReference type="InterPro" id="IPR016181">
    <property type="entry name" value="Acyl_CoA_acyltransferase"/>
</dbReference>
<dbReference type="PANTHER" id="PTHR43877">
    <property type="entry name" value="AMINOALKYLPHOSPHONATE N-ACETYLTRANSFERASE-RELATED-RELATED"/>
    <property type="match status" value="1"/>
</dbReference>
<dbReference type="EMBL" id="FNCG01000017">
    <property type="protein sequence ID" value="SDI21320.1"/>
    <property type="molecule type" value="Genomic_DNA"/>
</dbReference>